<sequence>MLHQLVSPGKPSSLAQAGGQPAMGGNPDEAESLLRVLQEAAQQRAAAESALRSPSPRSGSGADGDPGRASWGEADIFSFFKALDAAGAASAPQPQRAPAHSKDQAAHPPEHRVSRDTHGGAAPDQHTTRRPHQPQDEAQRGEVSREDAAAASLQRSVHELEARRNELLVQLEDVSSQVSSSTVELEALRTQVAAVRAELAAQQSHLQAVHAQRQAADQSLQGKLDQLRQLDGLIQASTTQLTELEANLAAANAAAGSAAAAAAPAEAAEPAGGVDGAHGGRAALRGQRFKRRVKRHLATVRRSHSCSDLAAAAAATAAGAQQASGAHGPQEGTAAGGEGAAGTGASPARGPALPTPADAEPAYSPAKAQLQQLRKELLAITSEHSKAVLQLEQERHAGVAQQCELAALRQTLRSHKSLTITTSFEGGSGASASSTASAGPGGSTIALARGGAGTKRPLSVSVSGMEELLEEAAADLEQLEGHVSSVTQRLLGLQGQNLELAQQVAAALRRRAEAEAQAGEELRRAQALRVEVDGLQRSIAADQQASGQMAAQLAAARTELLQLEVQVARQREDLQKGRAAQQATEAAALEAEQRRLQSVHAWETAEQSRKAAEHVLQQLQQDLQQAESRMKQAEADAEAARQEAGGLSTAAEQARRDAAEAELACSRFRMEAAHAREELEAVRAEVSALQAQRVQEDEASQAARKQRSEAEGLLQACTAELERSRAELQQAQAAVQEAQAHLSGLRQQQQELTSTAEWHEQQAAAAERAAAAAQRELDTAREQAAAARQQLAELTAQVAAVRDVAAAAGLGAAGQGRGGASGTPSMQATPASGLGFAPPAGAPMAAMHPAAAAHYGAGLAAMPALEMSGSFMSMGGAAHAFTAQQHLSTVVQLQGEIERLQVAAVQAQSRQRMAEQRAVDAEQMCSELQARLSSLRAQQQHTALRAADLEGAAAAAAAVHAHQPASTTANAAVHTWRLKAEEVQQELDASQQMLGRYKTRLAAAQEECAGLEESLQREKAAGARLRQQVEALQREVATAPTGLPAASGSVAQQGSGRGKTTDARPVEDADAQVAAAKQELRKLQTQVSRQQELHSELLEEQAGLRRQGAALRQQMEEAAGQLIALKAQYEKGKLKVEQLKAQQASLQGRIDSLSAKEQAAQARVEELHRRQQQQEQLGATATSATTPAAAATPQHGAAPDGDTSLGLHAQLQAAQKELLAAKAERDALEKALTEALAKHAAMVVDAAAGAEQVALLQHQLQAAKQAAASSEEALAGERRWLQQCRAELAASQDAASRQRLQQDIEQLQAQVQELRAAKAAPAEAPAALVAAAKAGAASAQGSPLQREGALVPHTNHEANTPAARALVVGIEQSPVPAVWEATPTELADARRELHALQLRIAVACADEARVTAACAELRRQQATVEQDVSTRRQQVAEMEQRLGALQLRAAQGAKEEEVAAEMAELRDRVRAAQQAARTSEVALAEAQHLASLAGMRLSHAEEQLKLQQQQAAAQLEALAARLAESQSAAEQERQRSQGLAQQLQEAAEQLRLQAADHAAALRARLQEQAEALQVQAQLHAAAVSRLELEAESARADERTAAEVLVSQRARVDELQAEAVALAAQVAEGSGREQQLAQELEQTQLLLAATEARARKVEAEAASLSEHVAQLQAQGAADSQQLQQLRGEVAVLQASLQEAVSARAEAEEQVAVSGAAAAAARQDLAALHEQMEQLRGELSATIEQRNGEGAAREQAQEAASAASVAAASAEQEASTLRDQCEDLKQELAAAQAQAHDAVQQLQSVAADLEERLRAEQELVAALQQQAAASAAELAAATAMAAQLESELATARAEVAVAGERLQQLEVAANQEAVDNDIRALADHLAAELHAARGNWAQEVDTRRGVIAERDVQVAQLQAELEAVSQELLLQAANGANPDLAEADQGEDDGAAASPRTPVAAAAHDEQQLQEAALQQLVADCAALREQRDAALAQLAAAAGALDVAEAGTRELMLDKEQLEAYTAQLQQLLLDALQVVDQQQQQTSLPQEPAAGVSPQLVLPLLAAALLAGRMSAESSDGATHAAEAAQEASGPRFGADTCDQLSQTEWTGPACHAAESQTANDTDNSATQTEAARSAHPTDQRDRGVVSASPSQAEGDGGQLRAVHETPQAAQPQQLPPQHDADSYTQLLHVLADRAALQQHVAILQAQLDAATRDRSELERQAGSLEAQLEQLQCDQEQQLVLMHIQIEALRGQLMAWRADVEADAGAAAVTAQLAAAVSQQRQQQQQPSMSGADEAEVTAAVLITPMGKGASACAATQTSRSVTPAVAAAAVLATPVHTAAAGTPFTPASAASPAVSVSAALAAALGGASPLDVARLQGQVVELTSRLQRAQREAAEAEEKAEAAWQQRVAEVEAEAADLSQELCNVQGQEEGARAQLQAALQAQAALGELLTAAQEQLANAAPLKPDSADKGVATDAASHCSVGAQSDAVERPRDCCDREAQTDAESVAGAVADTQTEWPLAATASTSTQTSQRTTVLFGAEAVSIAAAASAAVTADAGTQSQTVGELEAEFTQGLRQQLERLQGQQQAEAARAEAAEAQVQQRRMELSDAAEKAAAAEAQLLTLRERCQQLGAELEEQRLGEMARLQSVQAEFEQLEQQLKVELRRAEAAAEQAEASLRTCQQELAAVREQARQALQEALRATQQAATFQTQLAALRQRNTSTTAPSALGPPTLSSHGAGDKHQQQHLRRASADSVWIGERSGSSGSAASPALRVEASLASWSQPGAPPAAERKATMAAAPAAQHPPQSQPELTAQQQAQPPEAKEAQQPVPPPQAGQELAALQRHCGELERQTAAQREELARLRSRLAASEARLATASQQLAALNAELRSHDAAELDAHTQLQQRVDEEARLRVAQQAAEDARLLLAVKGQLAQCREELAGREAELAAALQELAAARAAAEAAAAELEGVRREAAGLKSELEQLRHQPGQHEAMRSDGAASDGGATDRAAPEAPAAGRLPALDGADERAVDAVVQRVMAALMGSLRQGAVPGGVEAASDGEASPPRRAVYSRAGSDGDASEAPAVTTGRLSSLREQQLVRRLTRPALLQAGLHPAADASDSEEGERGSAGAGCSDGAASQEEGSGAELSVRSGSYLGRLQEFWTSDAEMEALAPSYSPRFARLHAHLRRSRDSGCSGYRGGRPRLPALRAGGGRTGIPLSRRPLASSACQTEFPAELTPVAAPGTGEPLPRVTVAAAANLADLQRQQAALLAQVSALRCQAAEADALSAARAGHIAELQLREQQLSAAVDMLRRQAQTAMADMQCSIQQCQAVGEKALEALEADCRQLQEARTGAVAELEQTRALLAGTVRALRLGRASLQSRKAVDDALAGLAASAAADNGVSGPQAMHHVRVVFSCMSELCGRAEALSTALLPVAAQLSAAAQPPRTADGDAHCTAAAAVVPVAVVAAAHAATAKAAATATATEVGAVGAGAASEAAVSAAAAARLQAELRRVHGQLHERARKYAGVLKAVVAGKQLPAERLLEGFQRLWAASEEQLGRLANMPLLPAAVAEVSGGGGGAGSQARADAPRAPSPAEHLPGGSSAAAGAQPAAATAASEPLTAAAADRRPPSRARVPLAAVENQVLQALPNGADRHAGTAAARPLLTSPKRGAPTSPRDEGGAAGRHAPRRRQLRQEDDAAHAVQTNLSAWDKGEEGDGEEAQRDRLQSQLQHVLGLAKRLQSRGPA</sequence>
<proteinExistence type="predicted"/>
<feature type="region of interest" description="Disordered" evidence="2">
    <location>
        <begin position="1"/>
        <end position="71"/>
    </location>
</feature>
<name>A0A835TNL5_CHLIN</name>
<feature type="coiled-coil region" evidence="1">
    <location>
        <begin position="890"/>
        <end position="938"/>
    </location>
</feature>
<feature type="region of interest" description="Disordered" evidence="2">
    <location>
        <begin position="2986"/>
        <end position="3025"/>
    </location>
</feature>
<dbReference type="Gene3D" id="1.10.287.1490">
    <property type="match status" value="1"/>
</dbReference>
<feature type="compositionally biased region" description="Low complexity" evidence="2">
    <location>
        <begin position="37"/>
        <end position="53"/>
    </location>
</feature>
<feature type="region of interest" description="Disordered" evidence="2">
    <location>
        <begin position="626"/>
        <end position="652"/>
    </location>
</feature>
<feature type="region of interest" description="Disordered" evidence="2">
    <location>
        <begin position="269"/>
        <end position="290"/>
    </location>
</feature>
<feature type="region of interest" description="Disordered" evidence="2">
    <location>
        <begin position="3194"/>
        <end position="3222"/>
    </location>
</feature>
<feature type="region of interest" description="Disordered" evidence="2">
    <location>
        <begin position="86"/>
        <end position="156"/>
    </location>
</feature>
<feature type="compositionally biased region" description="Low complexity" evidence="2">
    <location>
        <begin position="2798"/>
        <end position="2824"/>
    </location>
</feature>
<dbReference type="PANTHER" id="PTHR43049">
    <property type="entry name" value="EARLY ENDOSOME ANTIGEN"/>
    <property type="match status" value="1"/>
</dbReference>
<feature type="compositionally biased region" description="Basic and acidic residues" evidence="2">
    <location>
        <begin position="628"/>
        <end position="641"/>
    </location>
</feature>
<feature type="region of interest" description="Disordered" evidence="2">
    <location>
        <begin position="321"/>
        <end position="368"/>
    </location>
</feature>
<feature type="compositionally biased region" description="Low complexity" evidence="2">
    <location>
        <begin position="3007"/>
        <end position="3025"/>
    </location>
</feature>
<feature type="region of interest" description="Disordered" evidence="2">
    <location>
        <begin position="2077"/>
        <end position="2159"/>
    </location>
</feature>
<keyword evidence="4" id="KW-1185">Reference proteome</keyword>
<reference evidence="3" key="1">
    <citation type="journal article" date="2020" name="bioRxiv">
        <title>Comparative genomics of Chlamydomonas.</title>
        <authorList>
            <person name="Craig R.J."/>
            <person name="Hasan A.R."/>
            <person name="Ness R.W."/>
            <person name="Keightley P.D."/>
        </authorList>
    </citation>
    <scope>NUCLEOTIDE SEQUENCE</scope>
    <source>
        <strain evidence="3">SAG 7.73</strain>
    </source>
</reference>
<organism evidence="3 4">
    <name type="scientific">Chlamydomonas incerta</name>
    <dbReference type="NCBI Taxonomy" id="51695"/>
    <lineage>
        <taxon>Eukaryota</taxon>
        <taxon>Viridiplantae</taxon>
        <taxon>Chlorophyta</taxon>
        <taxon>core chlorophytes</taxon>
        <taxon>Chlorophyceae</taxon>
        <taxon>CS clade</taxon>
        <taxon>Chlamydomonadales</taxon>
        <taxon>Chlamydomonadaceae</taxon>
        <taxon>Chlamydomonas</taxon>
    </lineage>
</organism>
<dbReference type="Proteomes" id="UP000650467">
    <property type="component" value="Unassembled WGS sequence"/>
</dbReference>
<feature type="compositionally biased region" description="Polar residues" evidence="2">
    <location>
        <begin position="2115"/>
        <end position="2131"/>
    </location>
</feature>
<feature type="coiled-coil region" evidence="1">
    <location>
        <begin position="2194"/>
        <end position="2235"/>
    </location>
</feature>
<keyword evidence="1" id="KW-0175">Coiled coil</keyword>
<feature type="region of interest" description="Disordered" evidence="2">
    <location>
        <begin position="3055"/>
        <end position="3094"/>
    </location>
</feature>
<accession>A0A835TNL5</accession>
<feature type="compositionally biased region" description="Basic and acidic residues" evidence="2">
    <location>
        <begin position="3716"/>
        <end position="3731"/>
    </location>
</feature>
<evidence type="ECO:0000256" key="1">
    <source>
        <dbReference type="SAM" id="Coils"/>
    </source>
</evidence>
<feature type="coiled-coil region" evidence="1">
    <location>
        <begin position="2374"/>
        <end position="2423"/>
    </location>
</feature>
<feature type="coiled-coil region" evidence="1">
    <location>
        <begin position="2842"/>
        <end position="2897"/>
    </location>
</feature>
<feature type="coiled-coil region" evidence="1">
    <location>
        <begin position="2578"/>
        <end position="2707"/>
    </location>
</feature>
<feature type="compositionally biased region" description="Low complexity" evidence="2">
    <location>
        <begin position="3587"/>
        <end position="3629"/>
    </location>
</feature>
<feature type="compositionally biased region" description="Low complexity" evidence="2">
    <location>
        <begin position="1173"/>
        <end position="1199"/>
    </location>
</feature>
<feature type="compositionally biased region" description="Acidic residues" evidence="2">
    <location>
        <begin position="1939"/>
        <end position="1948"/>
    </location>
</feature>
<evidence type="ECO:0000313" key="3">
    <source>
        <dbReference type="EMBL" id="KAG2441080.1"/>
    </source>
</evidence>
<feature type="compositionally biased region" description="Basic and acidic residues" evidence="2">
    <location>
        <begin position="133"/>
        <end position="148"/>
    </location>
</feature>
<feature type="region of interest" description="Disordered" evidence="2">
    <location>
        <begin position="1937"/>
        <end position="1961"/>
    </location>
</feature>
<feature type="coiled-coil region" evidence="1">
    <location>
        <begin position="3263"/>
        <end position="3361"/>
    </location>
</feature>
<feature type="compositionally biased region" description="Basic and acidic residues" evidence="2">
    <location>
        <begin position="100"/>
        <end position="118"/>
    </location>
</feature>
<feature type="region of interest" description="Disordered" evidence="2">
    <location>
        <begin position="3113"/>
        <end position="3152"/>
    </location>
</feature>
<evidence type="ECO:0000313" key="4">
    <source>
        <dbReference type="Proteomes" id="UP000650467"/>
    </source>
</evidence>
<feature type="region of interest" description="Disordered" evidence="2">
    <location>
        <begin position="3578"/>
        <end position="3637"/>
    </location>
</feature>
<feature type="compositionally biased region" description="Low complexity" evidence="2">
    <location>
        <begin position="2078"/>
        <end position="2088"/>
    </location>
</feature>
<dbReference type="OrthoDB" id="550440at2759"/>
<feature type="coiled-coil region" evidence="1">
    <location>
        <begin position="462"/>
        <end position="573"/>
    </location>
</feature>
<evidence type="ECO:0000256" key="2">
    <source>
        <dbReference type="SAM" id="MobiDB-lite"/>
    </source>
</evidence>
<feature type="region of interest" description="Disordered" evidence="2">
    <location>
        <begin position="1038"/>
        <end position="1066"/>
    </location>
</feature>
<feature type="region of interest" description="Disordered" evidence="2">
    <location>
        <begin position="2723"/>
        <end position="2837"/>
    </location>
</feature>
<feature type="compositionally biased region" description="Low complexity" evidence="2">
    <location>
        <begin position="1949"/>
        <end position="1960"/>
    </location>
</feature>
<feature type="coiled-coil region" evidence="1">
    <location>
        <begin position="980"/>
        <end position="1035"/>
    </location>
</feature>
<feature type="region of interest" description="Disordered" evidence="2">
    <location>
        <begin position="1163"/>
        <end position="1204"/>
    </location>
</feature>
<feature type="coiled-coil region" evidence="1">
    <location>
        <begin position="1905"/>
        <end position="1932"/>
    </location>
</feature>
<feature type="coiled-coil region" evidence="1">
    <location>
        <begin position="1455"/>
        <end position="1866"/>
    </location>
</feature>
<feature type="compositionally biased region" description="Low complexity" evidence="2">
    <location>
        <begin position="86"/>
        <end position="98"/>
    </location>
</feature>
<feature type="region of interest" description="Disordered" evidence="2">
    <location>
        <begin position="3654"/>
        <end position="3732"/>
    </location>
</feature>
<protein>
    <submittedName>
        <fullName evidence="3">Uncharacterized protein</fullName>
    </submittedName>
</protein>
<feature type="coiled-coil region" evidence="1">
    <location>
        <begin position="1211"/>
        <end position="1320"/>
    </location>
</feature>
<dbReference type="PANTHER" id="PTHR43049:SF1">
    <property type="entry name" value="EARLY ENDOSOME ANTIGEN"/>
    <property type="match status" value="1"/>
</dbReference>
<gene>
    <name evidence="3" type="ORF">HXX76_003933</name>
</gene>
<comment type="caution">
    <text evidence="3">The sequence shown here is derived from an EMBL/GenBank/DDBJ whole genome shotgun (WGS) entry which is preliminary data.</text>
</comment>
<dbReference type="EMBL" id="JAEHOC010000006">
    <property type="protein sequence ID" value="KAG2441080.1"/>
    <property type="molecule type" value="Genomic_DNA"/>
</dbReference>